<proteinExistence type="predicted"/>
<dbReference type="Proteomes" id="UP000242180">
    <property type="component" value="Unassembled WGS sequence"/>
</dbReference>
<gene>
    <name evidence="1" type="ORF">BCR43DRAFT_131089</name>
</gene>
<dbReference type="AlphaFoldDB" id="A0A1X2HLB2"/>
<evidence type="ECO:0000313" key="1">
    <source>
        <dbReference type="EMBL" id="ORZ00160.1"/>
    </source>
</evidence>
<accession>A0A1X2HLB2</accession>
<organism evidence="1 2">
    <name type="scientific">Syncephalastrum racemosum</name>
    <name type="common">Filamentous fungus</name>
    <dbReference type="NCBI Taxonomy" id="13706"/>
    <lineage>
        <taxon>Eukaryota</taxon>
        <taxon>Fungi</taxon>
        <taxon>Fungi incertae sedis</taxon>
        <taxon>Mucoromycota</taxon>
        <taxon>Mucoromycotina</taxon>
        <taxon>Mucoromycetes</taxon>
        <taxon>Mucorales</taxon>
        <taxon>Syncephalastraceae</taxon>
        <taxon>Syncephalastrum</taxon>
    </lineage>
</organism>
<protein>
    <submittedName>
        <fullName evidence="1">Uncharacterized protein</fullName>
    </submittedName>
</protein>
<comment type="caution">
    <text evidence="1">The sequence shown here is derived from an EMBL/GenBank/DDBJ whole genome shotgun (WGS) entry which is preliminary data.</text>
</comment>
<name>A0A1X2HLB2_SYNRA</name>
<sequence>MHCWRCGGFSIEVVLEWLVAMLIHSLGAARTVPTDITILTPKWSILSINKICTIYAASTTPVILIAFTVSLGLSEIREVLPQTQEVP</sequence>
<keyword evidence="2" id="KW-1185">Reference proteome</keyword>
<evidence type="ECO:0000313" key="2">
    <source>
        <dbReference type="Proteomes" id="UP000242180"/>
    </source>
</evidence>
<reference evidence="1 2" key="1">
    <citation type="submission" date="2016-07" db="EMBL/GenBank/DDBJ databases">
        <title>Pervasive Adenine N6-methylation of Active Genes in Fungi.</title>
        <authorList>
            <consortium name="DOE Joint Genome Institute"/>
            <person name="Mondo S.J."/>
            <person name="Dannebaum R.O."/>
            <person name="Kuo R.C."/>
            <person name="Labutti K."/>
            <person name="Haridas S."/>
            <person name="Kuo A."/>
            <person name="Salamov A."/>
            <person name="Ahrendt S.R."/>
            <person name="Lipzen A."/>
            <person name="Sullivan W."/>
            <person name="Andreopoulos W.B."/>
            <person name="Clum A."/>
            <person name="Lindquist E."/>
            <person name="Daum C."/>
            <person name="Ramamoorthy G.K."/>
            <person name="Gryganskyi A."/>
            <person name="Culley D."/>
            <person name="Magnuson J.K."/>
            <person name="James T.Y."/>
            <person name="O'Malley M.A."/>
            <person name="Stajich J.E."/>
            <person name="Spatafora J.W."/>
            <person name="Visel A."/>
            <person name="Grigoriev I.V."/>
        </authorList>
    </citation>
    <scope>NUCLEOTIDE SEQUENCE [LARGE SCALE GENOMIC DNA]</scope>
    <source>
        <strain evidence="1 2">NRRL 2496</strain>
    </source>
</reference>
<dbReference type="EMBL" id="MCGN01000002">
    <property type="protein sequence ID" value="ORZ00160.1"/>
    <property type="molecule type" value="Genomic_DNA"/>
</dbReference>
<dbReference type="InParanoid" id="A0A1X2HLB2"/>